<evidence type="ECO:0000313" key="2">
    <source>
        <dbReference type="EMBL" id="MBD0420458.1"/>
    </source>
</evidence>
<dbReference type="Pfam" id="PF20028">
    <property type="entry name" value="VMAP-C"/>
    <property type="match status" value="1"/>
</dbReference>
<reference evidence="2" key="1">
    <citation type="submission" date="2020-09" db="EMBL/GenBank/DDBJ databases">
        <title>Streptomyces grisecoloratus sp. nov., isolated from cotton soil.</title>
        <authorList>
            <person name="Xing L."/>
        </authorList>
    </citation>
    <scope>NUCLEOTIDE SEQUENCE</scope>
    <source>
        <strain evidence="2">TRM S81-3</strain>
    </source>
</reference>
<dbReference type="InterPro" id="IPR009003">
    <property type="entry name" value="Peptidase_S1_PA"/>
</dbReference>
<feature type="domain" description="vWA-MoxR associated protein C-terminal" evidence="1">
    <location>
        <begin position="438"/>
        <end position="653"/>
    </location>
</feature>
<dbReference type="RefSeq" id="WP_188181439.1">
    <property type="nucleotide sequence ID" value="NZ_JACVQF010000187.1"/>
</dbReference>
<accession>A0A926QQK5</accession>
<protein>
    <submittedName>
        <fullName evidence="2">Trypsin-like peptidase domain-containing protein</fullName>
    </submittedName>
</protein>
<name>A0A926QQK5_9ACTN</name>
<sequence length="673" mass="73231">MHRQHRDDPDGRVRQAWATIHTRGVTGTGLGAGVIVADGFLLTCAHVINAALGRDKMAPTAPTAAEMLRIAASFPCLGSEQHPVELAGWLAPKPCNGQWWDGDLALLRADLRDPALSPVPVRETPGRRLSTWYAHGAPRSLVDVYVQATMGPWYILDPGYAPLEIEPGHSGAPLWDRERGCVTGLVVSTEPDRPRSYAIRASRMVKLLHDAGVLPAAAAAPADARTRARRREMADALDALPDGKLERCAGRVGSALGLSWTPDTGAELVDAALSHPRGVPALLSALTAFEAVALRVREAAAKLGPVRLLTQDEYDDLEDLLGPDPYQEVRAAARRAVPHLSFAHAGQAGIGALVEDLEDRASEPGVVPPLIQVVEEVAASRRDGGDLLREWSQGVATRLGVSPDAMAQCRWSAKSRAAALTAQPVLRVWLWPQPDADAFHYDIRLYDHDAHEEPARTWTDGDALRDRDELCAALSDAVDDLDQYEESTGVEFLLEEGFFHLPVDRLPTRAGSLGTRPIGLDRAVVLRGQNVPRSGARKARWERGRSTVAEPYVVHELRAADGTLSKRSEIACVIACCPPDQRDGTLALCRHLGVPVVLWHRAAHGPDAAEQLRAVVHDDWPHSLREQVRQRRAEALHDSLHMGAHLALLWEDPGWSPPRRRLANPTRREGGAA</sequence>
<reference evidence="2" key="2">
    <citation type="submission" date="2020-09" db="EMBL/GenBank/DDBJ databases">
        <authorList>
            <person name="Luo X."/>
        </authorList>
    </citation>
    <scope>NUCLEOTIDE SEQUENCE</scope>
    <source>
        <strain evidence="2">TRM S81-3</strain>
    </source>
</reference>
<dbReference type="AlphaFoldDB" id="A0A926QQK5"/>
<organism evidence="2 3">
    <name type="scientific">Streptomyces griseicoloratus</name>
    <dbReference type="NCBI Taxonomy" id="2752516"/>
    <lineage>
        <taxon>Bacteria</taxon>
        <taxon>Bacillati</taxon>
        <taxon>Actinomycetota</taxon>
        <taxon>Actinomycetes</taxon>
        <taxon>Kitasatosporales</taxon>
        <taxon>Streptomycetaceae</taxon>
        <taxon>Streptomyces</taxon>
    </lineage>
</organism>
<dbReference type="SUPFAM" id="SSF50494">
    <property type="entry name" value="Trypsin-like serine proteases"/>
    <property type="match status" value="1"/>
</dbReference>
<evidence type="ECO:0000259" key="1">
    <source>
        <dbReference type="Pfam" id="PF20028"/>
    </source>
</evidence>
<evidence type="ECO:0000313" key="3">
    <source>
        <dbReference type="Proteomes" id="UP000621210"/>
    </source>
</evidence>
<dbReference type="Pfam" id="PF13365">
    <property type="entry name" value="Trypsin_2"/>
    <property type="match status" value="1"/>
</dbReference>
<keyword evidence="3" id="KW-1185">Reference proteome</keyword>
<proteinExistence type="predicted"/>
<dbReference type="EMBL" id="JACVQF010000187">
    <property type="protein sequence ID" value="MBD0420458.1"/>
    <property type="molecule type" value="Genomic_DNA"/>
</dbReference>
<gene>
    <name evidence="2" type="ORF">H0H10_15110</name>
</gene>
<comment type="caution">
    <text evidence="2">The sequence shown here is derived from an EMBL/GenBank/DDBJ whole genome shotgun (WGS) entry which is preliminary data.</text>
</comment>
<dbReference type="Proteomes" id="UP000621210">
    <property type="component" value="Unassembled WGS sequence"/>
</dbReference>
<dbReference type="InterPro" id="IPR045450">
    <property type="entry name" value="VMAP_C"/>
</dbReference>